<dbReference type="AlphaFoldDB" id="A0AA39IXA2"/>
<feature type="compositionally biased region" description="Basic and acidic residues" evidence="1">
    <location>
        <begin position="29"/>
        <end position="41"/>
    </location>
</feature>
<keyword evidence="3" id="KW-1185">Reference proteome</keyword>
<reference evidence="2" key="1">
    <citation type="submission" date="2023-06" db="EMBL/GenBank/DDBJ databases">
        <authorList>
            <consortium name="Lawrence Berkeley National Laboratory"/>
            <person name="Ahrendt S."/>
            <person name="Sahu N."/>
            <person name="Indic B."/>
            <person name="Wong-Bajracharya J."/>
            <person name="Merenyi Z."/>
            <person name="Ke H.-M."/>
            <person name="Monk M."/>
            <person name="Kocsube S."/>
            <person name="Drula E."/>
            <person name="Lipzen A."/>
            <person name="Balint B."/>
            <person name="Henrissat B."/>
            <person name="Andreopoulos B."/>
            <person name="Martin F.M."/>
            <person name="Harder C.B."/>
            <person name="Rigling D."/>
            <person name="Ford K.L."/>
            <person name="Foster G.D."/>
            <person name="Pangilinan J."/>
            <person name="Papanicolaou A."/>
            <person name="Barry K."/>
            <person name="LaButti K."/>
            <person name="Viragh M."/>
            <person name="Koriabine M."/>
            <person name="Yan M."/>
            <person name="Riley R."/>
            <person name="Champramary S."/>
            <person name="Plett K.L."/>
            <person name="Tsai I.J."/>
            <person name="Slot J."/>
            <person name="Sipos G."/>
            <person name="Plett J."/>
            <person name="Nagy L.G."/>
            <person name="Grigoriev I.V."/>
        </authorList>
    </citation>
    <scope>NUCLEOTIDE SEQUENCE</scope>
    <source>
        <strain evidence="2">FPL87.14</strain>
    </source>
</reference>
<evidence type="ECO:0000256" key="1">
    <source>
        <dbReference type="SAM" id="MobiDB-lite"/>
    </source>
</evidence>
<evidence type="ECO:0000313" key="3">
    <source>
        <dbReference type="Proteomes" id="UP001175226"/>
    </source>
</evidence>
<comment type="caution">
    <text evidence="2">The sequence shown here is derived from an EMBL/GenBank/DDBJ whole genome shotgun (WGS) entry which is preliminary data.</text>
</comment>
<gene>
    <name evidence="2" type="ORF">EV421DRAFT_1742526</name>
</gene>
<proteinExistence type="predicted"/>
<sequence>MALAFHQQTPYTSTSGIIKLSFRQRDCGGRVEEERAEERLPELSNEGGEPTKPSGHGVGFDITFNREIGVEPLVLTGSDSAPHSLQTRSQRPRTIANVHYPLRWRRTFAIPQQHTGTSVPSHASYFVSVDTLVSRCFLLSISRKHSNDATQLRGLGTFTRGRKLGDSEIIKRLGDSEISNVAQIKVCCDWGSADVTMKDFGHAVEVHCRTVTTGKTSSRMPLLLRSLCTRQ</sequence>
<feature type="region of interest" description="Disordered" evidence="1">
    <location>
        <begin position="29"/>
        <end position="56"/>
    </location>
</feature>
<evidence type="ECO:0000313" key="2">
    <source>
        <dbReference type="EMBL" id="KAK0432186.1"/>
    </source>
</evidence>
<organism evidence="2 3">
    <name type="scientific">Armillaria borealis</name>
    <dbReference type="NCBI Taxonomy" id="47425"/>
    <lineage>
        <taxon>Eukaryota</taxon>
        <taxon>Fungi</taxon>
        <taxon>Dikarya</taxon>
        <taxon>Basidiomycota</taxon>
        <taxon>Agaricomycotina</taxon>
        <taxon>Agaricomycetes</taxon>
        <taxon>Agaricomycetidae</taxon>
        <taxon>Agaricales</taxon>
        <taxon>Marasmiineae</taxon>
        <taxon>Physalacriaceae</taxon>
        <taxon>Armillaria</taxon>
    </lineage>
</organism>
<dbReference type="EMBL" id="JAUEPT010000099">
    <property type="protein sequence ID" value="KAK0432186.1"/>
    <property type="molecule type" value="Genomic_DNA"/>
</dbReference>
<accession>A0AA39IXA2</accession>
<name>A0AA39IXA2_9AGAR</name>
<protein>
    <submittedName>
        <fullName evidence="2">Uncharacterized protein</fullName>
    </submittedName>
</protein>
<dbReference type="Proteomes" id="UP001175226">
    <property type="component" value="Unassembled WGS sequence"/>
</dbReference>